<proteinExistence type="inferred from homology"/>
<dbReference type="FunFam" id="3.10.129.10:FF:000021">
    <property type="entry name" value="Acyl-coenzyme A thioesterase 13"/>
    <property type="match status" value="2"/>
</dbReference>
<keyword evidence="6" id="KW-0963">Cytoplasm</keyword>
<evidence type="ECO:0000256" key="16">
    <source>
        <dbReference type="ARBA" id="ARBA00067273"/>
    </source>
</evidence>
<dbReference type="InterPro" id="IPR029069">
    <property type="entry name" value="HotDog_dom_sf"/>
</dbReference>
<dbReference type="GO" id="GO:0005634">
    <property type="term" value="C:nucleus"/>
    <property type="evidence" value="ECO:0007669"/>
    <property type="project" value="UniProtKB-SubCell"/>
</dbReference>
<evidence type="ECO:0000256" key="13">
    <source>
        <dbReference type="ARBA" id="ARBA00052976"/>
    </source>
</evidence>
<reference evidence="21" key="2">
    <citation type="journal article" date="2022" name="Hortic Res">
        <title>The genome of Dioscorea zingiberensis sheds light on the biosynthesis, origin and evolution of the medicinally important diosgenin saponins.</title>
        <authorList>
            <person name="Li Y."/>
            <person name="Tan C."/>
            <person name="Li Z."/>
            <person name="Guo J."/>
            <person name="Li S."/>
            <person name="Chen X."/>
            <person name="Wang C."/>
            <person name="Dai X."/>
            <person name="Yang H."/>
            <person name="Song W."/>
            <person name="Hou L."/>
            <person name="Xu J."/>
            <person name="Tong Z."/>
            <person name="Xu A."/>
            <person name="Yuan X."/>
            <person name="Wang W."/>
            <person name="Yang Q."/>
            <person name="Chen L."/>
            <person name="Sun Z."/>
            <person name="Wang K."/>
            <person name="Pan B."/>
            <person name="Chen J."/>
            <person name="Bao Y."/>
            <person name="Liu F."/>
            <person name="Qi X."/>
            <person name="Gang D.R."/>
            <person name="Wen J."/>
            <person name="Li J."/>
        </authorList>
    </citation>
    <scope>NUCLEOTIDE SEQUENCE</scope>
    <source>
        <strain evidence="21">Dzin_1.0</strain>
    </source>
</reference>
<keyword evidence="12" id="KW-0539">Nucleus</keyword>
<dbReference type="CDD" id="cd03443">
    <property type="entry name" value="PaaI_thioesterase"/>
    <property type="match status" value="2"/>
</dbReference>
<dbReference type="Gene3D" id="3.10.129.10">
    <property type="entry name" value="Hotdog Thioesterase"/>
    <property type="match status" value="2"/>
</dbReference>
<accession>A0A9D5CVE4</accession>
<evidence type="ECO:0000256" key="3">
    <source>
        <dbReference type="ARBA" id="ARBA00004186"/>
    </source>
</evidence>
<evidence type="ECO:0000256" key="19">
    <source>
        <dbReference type="SAM" id="MobiDB-lite"/>
    </source>
</evidence>
<protein>
    <recommendedName>
        <fullName evidence="16">Acyl-coenzyme A thioesterase 13</fullName>
    </recommendedName>
    <alternativeName>
        <fullName evidence="17">Hotdog-fold thioesterase superfamily member 2</fullName>
    </alternativeName>
    <alternativeName>
        <fullName evidence="18">Thioesterase superfamily member 2</fullName>
    </alternativeName>
</protein>
<evidence type="ECO:0000256" key="11">
    <source>
        <dbReference type="ARBA" id="ARBA00023212"/>
    </source>
</evidence>
<dbReference type="SUPFAM" id="SSF54637">
    <property type="entry name" value="Thioesterase/thiol ester dehydrase-isomerase"/>
    <property type="match status" value="2"/>
</dbReference>
<comment type="subunit">
    <text evidence="15">Homotetramer. Interacts with PCTP.</text>
</comment>
<gene>
    <name evidence="21" type="ORF">J5N97_015078</name>
</gene>
<dbReference type="GO" id="GO:0005829">
    <property type="term" value="C:cytosol"/>
    <property type="evidence" value="ECO:0007669"/>
    <property type="project" value="UniProtKB-SubCell"/>
</dbReference>
<sequence length="316" mass="33311">MEKARELLSAGDRETGSVSGLEVRPHYAGHASSFYEGLALRGIKVDNIQRGSLTCTFTVPPRLTGGDGNLTPGAIANLVDAVGSAAMIADGQHSKVSVDMSISYVAAARLHDVLEITAKVLGHKAGYYGTYVLFKNKATGEIVAEGRHSLFVETAEEQMEKARELLSAGDRETGSVSGLEVRPHHAGHASSFYEGLALRGIRVDNIQRGSLTCTFTVPPRLTGGDGNLTPGAIANLVDEVGAAATIADGQHSKVSVDMSISYMAAARLHDELEITAKILGHKAGYSGTYVLLKNKATGEIVAEGRHSLFGNLLSKI</sequence>
<evidence type="ECO:0000256" key="17">
    <source>
        <dbReference type="ARBA" id="ARBA00081533"/>
    </source>
</evidence>
<dbReference type="Pfam" id="PF03061">
    <property type="entry name" value="4HBT"/>
    <property type="match status" value="2"/>
</dbReference>
<feature type="compositionally biased region" description="Basic and acidic residues" evidence="19">
    <location>
        <begin position="1"/>
        <end position="15"/>
    </location>
</feature>
<name>A0A9D5CVE4_9LILI</name>
<keyword evidence="7" id="KW-0378">Hydrolase</keyword>
<evidence type="ECO:0000256" key="8">
    <source>
        <dbReference type="ARBA" id="ARBA00022990"/>
    </source>
</evidence>
<evidence type="ECO:0000259" key="20">
    <source>
        <dbReference type="Pfam" id="PF03061"/>
    </source>
</evidence>
<dbReference type="EMBL" id="JAGGNH010000003">
    <property type="protein sequence ID" value="KAJ0979604.1"/>
    <property type="molecule type" value="Genomic_DNA"/>
</dbReference>
<keyword evidence="22" id="KW-1185">Reference proteome</keyword>
<keyword evidence="10" id="KW-0496">Mitochondrion</keyword>
<comment type="subcellular location">
    <subcellularLocation>
        <location evidence="3">Cytoplasm</location>
        <location evidence="3">Cytoskeleton</location>
        <location evidence="3">Spindle</location>
    </subcellularLocation>
    <subcellularLocation>
        <location evidence="4">Cytoplasm</location>
        <location evidence="4">Cytosol</location>
    </subcellularLocation>
    <subcellularLocation>
        <location evidence="2">Mitochondrion</location>
    </subcellularLocation>
    <subcellularLocation>
        <location evidence="1">Nucleus</location>
    </subcellularLocation>
</comment>
<evidence type="ECO:0000256" key="10">
    <source>
        <dbReference type="ARBA" id="ARBA00023128"/>
    </source>
</evidence>
<dbReference type="GO" id="GO:0005739">
    <property type="term" value="C:mitochondrion"/>
    <property type="evidence" value="ECO:0007669"/>
    <property type="project" value="UniProtKB-SubCell"/>
</dbReference>
<dbReference type="GO" id="GO:0006629">
    <property type="term" value="P:lipid metabolic process"/>
    <property type="evidence" value="ECO:0007669"/>
    <property type="project" value="UniProtKB-KW"/>
</dbReference>
<reference evidence="21" key="1">
    <citation type="submission" date="2021-03" db="EMBL/GenBank/DDBJ databases">
        <authorList>
            <person name="Li Z."/>
            <person name="Yang C."/>
        </authorList>
    </citation>
    <scope>NUCLEOTIDE SEQUENCE</scope>
    <source>
        <strain evidence="21">Dzin_1.0</strain>
        <tissue evidence="21">Leaf</tissue>
    </source>
</reference>
<dbReference type="GO" id="GO:0005819">
    <property type="term" value="C:spindle"/>
    <property type="evidence" value="ECO:0007669"/>
    <property type="project" value="UniProtKB-SubCell"/>
</dbReference>
<evidence type="ECO:0000256" key="5">
    <source>
        <dbReference type="ARBA" id="ARBA00008324"/>
    </source>
</evidence>
<dbReference type="GO" id="GO:0047617">
    <property type="term" value="F:fatty acyl-CoA hydrolase activity"/>
    <property type="evidence" value="ECO:0007669"/>
    <property type="project" value="InterPro"/>
</dbReference>
<dbReference type="PANTHER" id="PTHR21660:SF8">
    <property type="entry name" value="OS02G0521700 PROTEIN"/>
    <property type="match status" value="1"/>
</dbReference>
<evidence type="ECO:0000313" key="21">
    <source>
        <dbReference type="EMBL" id="KAJ0979604.1"/>
    </source>
</evidence>
<evidence type="ECO:0000256" key="9">
    <source>
        <dbReference type="ARBA" id="ARBA00023098"/>
    </source>
</evidence>
<evidence type="ECO:0000256" key="15">
    <source>
        <dbReference type="ARBA" id="ARBA00064709"/>
    </source>
</evidence>
<evidence type="ECO:0000256" key="4">
    <source>
        <dbReference type="ARBA" id="ARBA00004514"/>
    </source>
</evidence>
<organism evidence="21 22">
    <name type="scientific">Dioscorea zingiberensis</name>
    <dbReference type="NCBI Taxonomy" id="325984"/>
    <lineage>
        <taxon>Eukaryota</taxon>
        <taxon>Viridiplantae</taxon>
        <taxon>Streptophyta</taxon>
        <taxon>Embryophyta</taxon>
        <taxon>Tracheophyta</taxon>
        <taxon>Spermatophyta</taxon>
        <taxon>Magnoliopsida</taxon>
        <taxon>Liliopsida</taxon>
        <taxon>Dioscoreales</taxon>
        <taxon>Dioscoreaceae</taxon>
        <taxon>Dioscorea</taxon>
    </lineage>
</organism>
<evidence type="ECO:0000256" key="6">
    <source>
        <dbReference type="ARBA" id="ARBA00022490"/>
    </source>
</evidence>
<keyword evidence="9" id="KW-0443">Lipid metabolism</keyword>
<comment type="catalytic activity">
    <reaction evidence="13">
        <text>a fatty acyl-CoA + H2O = a fatty acid + CoA + H(+)</text>
        <dbReference type="Rhea" id="RHEA:16781"/>
        <dbReference type="ChEBI" id="CHEBI:15377"/>
        <dbReference type="ChEBI" id="CHEBI:15378"/>
        <dbReference type="ChEBI" id="CHEBI:28868"/>
        <dbReference type="ChEBI" id="CHEBI:57287"/>
        <dbReference type="ChEBI" id="CHEBI:77636"/>
    </reaction>
    <physiologicalReaction direction="left-to-right" evidence="13">
        <dbReference type="Rhea" id="RHEA:16782"/>
    </physiologicalReaction>
</comment>
<dbReference type="OrthoDB" id="46529at2759"/>
<dbReference type="PANTHER" id="PTHR21660">
    <property type="entry name" value="THIOESTERASE SUPERFAMILY MEMBER-RELATED"/>
    <property type="match status" value="1"/>
</dbReference>
<dbReference type="InterPro" id="IPR039298">
    <property type="entry name" value="ACOT13"/>
</dbReference>
<feature type="domain" description="Thioesterase" evidence="20">
    <location>
        <begin position="68"/>
        <end position="121"/>
    </location>
</feature>
<comment type="function">
    <text evidence="14">Catalyzes the hydrolysis of acyl-CoAs into free fatty acids and coenzyme A (CoASH), regulating their respective intracellular levels. Has acyl-CoA thioesterase activity towards medium (C12) and long-chain (C18) fatty acyl-CoA substrates. Can also hydrolyze 3-hydroxyphenylacetyl-CoA and 3,4-dihydroxyphenylacetyl-CoA (in vitro). May play a role in controlling adaptive thermogenesis.</text>
</comment>
<evidence type="ECO:0000256" key="12">
    <source>
        <dbReference type="ARBA" id="ARBA00023242"/>
    </source>
</evidence>
<evidence type="ECO:0000313" key="22">
    <source>
        <dbReference type="Proteomes" id="UP001085076"/>
    </source>
</evidence>
<evidence type="ECO:0000256" key="14">
    <source>
        <dbReference type="ARBA" id="ARBA00058205"/>
    </source>
</evidence>
<evidence type="ECO:0000256" key="1">
    <source>
        <dbReference type="ARBA" id="ARBA00004123"/>
    </source>
</evidence>
<feature type="domain" description="Thioesterase" evidence="20">
    <location>
        <begin position="226"/>
        <end position="279"/>
    </location>
</feature>
<dbReference type="Proteomes" id="UP001085076">
    <property type="component" value="Miscellaneous, Linkage group lg03"/>
</dbReference>
<evidence type="ECO:0000256" key="18">
    <source>
        <dbReference type="ARBA" id="ARBA00083956"/>
    </source>
</evidence>
<feature type="region of interest" description="Disordered" evidence="19">
    <location>
        <begin position="1"/>
        <end position="21"/>
    </location>
</feature>
<dbReference type="InterPro" id="IPR006683">
    <property type="entry name" value="Thioestr_dom"/>
</dbReference>
<evidence type="ECO:0000256" key="7">
    <source>
        <dbReference type="ARBA" id="ARBA00022801"/>
    </source>
</evidence>
<dbReference type="AlphaFoldDB" id="A0A9D5CVE4"/>
<comment type="similarity">
    <text evidence="5">Belongs to the thioesterase PaaI family.</text>
</comment>
<keyword evidence="8" id="KW-0007">Acetylation</keyword>
<keyword evidence="11" id="KW-0206">Cytoskeleton</keyword>
<evidence type="ECO:0000256" key="2">
    <source>
        <dbReference type="ARBA" id="ARBA00004173"/>
    </source>
</evidence>
<comment type="caution">
    <text evidence="21">The sequence shown here is derived from an EMBL/GenBank/DDBJ whole genome shotgun (WGS) entry which is preliminary data.</text>
</comment>